<feature type="transmembrane region" description="Helical" evidence="6">
    <location>
        <begin position="44"/>
        <end position="66"/>
    </location>
</feature>
<evidence type="ECO:0000256" key="4">
    <source>
        <dbReference type="PROSITE-ProRule" id="PRU00175"/>
    </source>
</evidence>
<keyword evidence="6" id="KW-1133">Transmembrane helix</keyword>
<dbReference type="InterPro" id="IPR013083">
    <property type="entry name" value="Znf_RING/FYVE/PHD"/>
</dbReference>
<dbReference type="GO" id="GO:0008270">
    <property type="term" value="F:zinc ion binding"/>
    <property type="evidence" value="ECO:0007669"/>
    <property type="project" value="UniProtKB-KW"/>
</dbReference>
<feature type="transmembrane region" description="Helical" evidence="6">
    <location>
        <begin position="168"/>
        <end position="186"/>
    </location>
</feature>
<dbReference type="Pfam" id="PF14634">
    <property type="entry name" value="zf-RING_5"/>
    <property type="match status" value="1"/>
</dbReference>
<evidence type="ECO:0000256" key="6">
    <source>
        <dbReference type="SAM" id="Phobius"/>
    </source>
</evidence>
<sequence length="437" mass="49150">MCIPLKFVALMLQVISVVGTIIFIRTRKDFITEKVNEYPSSRFYNLFCFLFVMFFPLIVLCFKGAISQSDKVQHTQKLIKCRRDLQIGYFGLAFFGFIPQIAVLICRSNPVVSLFRIQLNSKALQVVLAICFTCNFTATSLYPSFVLEHIRYYEFDDSPEISIFKLKIFLFHLLLAGASSLLNWLIGSGEHAILVLAVSFFYAIFFSPCTIELCAINMFDVRVIDNEDGYRGDTNPYDYRAHIQARRRAQRENEETEMRGMDKQSQFGADEAERGERYITHGLARAAERRAQMNTATATRVSMVLEESHVSLEDIENGLPSSSSEPHLDKMDNIENQVREQDAGEEEDAQSIPNATCLECNVCMLRYSNYVTPRILVGCGHTICQGCVSNLLISESVLCPFCRKSSTVPGGLASGLPKNFAILGMIQELGVGGAVRK</sequence>
<keyword evidence="6" id="KW-0472">Membrane</keyword>
<dbReference type="InterPro" id="IPR017907">
    <property type="entry name" value="Znf_RING_CS"/>
</dbReference>
<evidence type="ECO:0000256" key="5">
    <source>
        <dbReference type="SAM" id="MobiDB-lite"/>
    </source>
</evidence>
<evidence type="ECO:0000259" key="7">
    <source>
        <dbReference type="PROSITE" id="PS50089"/>
    </source>
</evidence>
<evidence type="ECO:0000256" key="1">
    <source>
        <dbReference type="ARBA" id="ARBA00022723"/>
    </source>
</evidence>
<evidence type="ECO:0000256" key="3">
    <source>
        <dbReference type="ARBA" id="ARBA00022833"/>
    </source>
</evidence>
<dbReference type="SUPFAM" id="SSF57850">
    <property type="entry name" value="RING/U-box"/>
    <property type="match status" value="1"/>
</dbReference>
<dbReference type="AlphaFoldDB" id="G0PAY4"/>
<dbReference type="InterPro" id="IPR001841">
    <property type="entry name" value="Znf_RING"/>
</dbReference>
<feature type="transmembrane region" description="Helical" evidence="6">
    <location>
        <begin position="87"/>
        <end position="105"/>
    </location>
</feature>
<dbReference type="Proteomes" id="UP000008068">
    <property type="component" value="Unassembled WGS sequence"/>
</dbReference>
<accession>G0PAY4</accession>
<reference evidence="9" key="1">
    <citation type="submission" date="2011-07" db="EMBL/GenBank/DDBJ databases">
        <authorList>
            <consortium name="Caenorhabditis brenneri Sequencing and Analysis Consortium"/>
            <person name="Wilson R.K."/>
        </authorList>
    </citation>
    <scope>NUCLEOTIDE SEQUENCE [LARGE SCALE GENOMIC DNA]</scope>
    <source>
        <strain evidence="9">PB2801</strain>
    </source>
</reference>
<evidence type="ECO:0000313" key="8">
    <source>
        <dbReference type="EMBL" id="EGT50047.1"/>
    </source>
</evidence>
<keyword evidence="2 4" id="KW-0863">Zinc-finger</keyword>
<organism evidence="9">
    <name type="scientific">Caenorhabditis brenneri</name>
    <name type="common">Nematode worm</name>
    <dbReference type="NCBI Taxonomy" id="135651"/>
    <lineage>
        <taxon>Eukaryota</taxon>
        <taxon>Metazoa</taxon>
        <taxon>Ecdysozoa</taxon>
        <taxon>Nematoda</taxon>
        <taxon>Chromadorea</taxon>
        <taxon>Rhabditida</taxon>
        <taxon>Rhabditina</taxon>
        <taxon>Rhabditomorpha</taxon>
        <taxon>Rhabditoidea</taxon>
        <taxon>Rhabditidae</taxon>
        <taxon>Peloderinae</taxon>
        <taxon>Caenorhabditis</taxon>
    </lineage>
</organism>
<dbReference type="HOGENOM" id="CLU_051246_1_0_1"/>
<keyword evidence="6" id="KW-0812">Transmembrane</keyword>
<name>G0PAY4_CAEBE</name>
<keyword evidence="1" id="KW-0479">Metal-binding</keyword>
<evidence type="ECO:0000256" key="2">
    <source>
        <dbReference type="ARBA" id="ARBA00022771"/>
    </source>
</evidence>
<gene>
    <name evidence="8" type="ORF">CAEBREN_14355</name>
</gene>
<dbReference type="PANTHER" id="PTHR47156:SF10">
    <property type="entry name" value="E3 UBIQUITIN-PROTEIN LIGASE TRIM-21-RELATED"/>
    <property type="match status" value="1"/>
</dbReference>
<keyword evidence="3" id="KW-0862">Zinc</keyword>
<keyword evidence="9" id="KW-1185">Reference proteome</keyword>
<dbReference type="Gene3D" id="3.30.40.10">
    <property type="entry name" value="Zinc/RING finger domain, C3HC4 (zinc finger)"/>
    <property type="match status" value="1"/>
</dbReference>
<evidence type="ECO:0000313" key="9">
    <source>
        <dbReference type="Proteomes" id="UP000008068"/>
    </source>
</evidence>
<protein>
    <recommendedName>
        <fullName evidence="7">RING-type domain-containing protein</fullName>
    </recommendedName>
</protein>
<dbReference type="InterPro" id="IPR052667">
    <property type="entry name" value="E3_ubiquitin-ligase_RING"/>
</dbReference>
<feature type="compositionally biased region" description="Basic and acidic residues" evidence="5">
    <location>
        <begin position="250"/>
        <end position="262"/>
    </location>
</feature>
<feature type="transmembrane region" description="Helical" evidence="6">
    <location>
        <begin position="125"/>
        <end position="147"/>
    </location>
</feature>
<dbReference type="STRING" id="135651.G0PAY4"/>
<feature type="transmembrane region" description="Helical" evidence="6">
    <location>
        <begin position="192"/>
        <end position="216"/>
    </location>
</feature>
<dbReference type="SMART" id="SM00184">
    <property type="entry name" value="RING"/>
    <property type="match status" value="1"/>
</dbReference>
<feature type="region of interest" description="Disordered" evidence="5">
    <location>
        <begin position="246"/>
        <end position="271"/>
    </location>
</feature>
<feature type="domain" description="RING-type" evidence="7">
    <location>
        <begin position="360"/>
        <end position="403"/>
    </location>
</feature>
<feature type="transmembrane region" description="Helical" evidence="6">
    <location>
        <begin position="7"/>
        <end position="24"/>
    </location>
</feature>
<dbReference type="InParanoid" id="G0PAY4"/>
<dbReference type="PROSITE" id="PS00518">
    <property type="entry name" value="ZF_RING_1"/>
    <property type="match status" value="1"/>
</dbReference>
<proteinExistence type="predicted"/>
<dbReference type="OrthoDB" id="5828209at2759"/>
<dbReference type="eggNOG" id="KOG4185">
    <property type="taxonomic scope" value="Eukaryota"/>
</dbReference>
<dbReference type="PROSITE" id="PS50089">
    <property type="entry name" value="ZF_RING_2"/>
    <property type="match status" value="1"/>
</dbReference>
<dbReference type="EMBL" id="GL380195">
    <property type="protein sequence ID" value="EGT50047.1"/>
    <property type="molecule type" value="Genomic_DNA"/>
</dbReference>
<dbReference type="PANTHER" id="PTHR47156">
    <property type="entry name" value="PROTEIN CBG20824"/>
    <property type="match status" value="1"/>
</dbReference>